<dbReference type="Proteomes" id="UP001501480">
    <property type="component" value="Unassembled WGS sequence"/>
</dbReference>
<protein>
    <submittedName>
        <fullName evidence="1">Uncharacterized protein</fullName>
    </submittedName>
</protein>
<keyword evidence="2" id="KW-1185">Reference proteome</keyword>
<sequence length="69" mass="7721">MAEYRMVTEGGDVVDTHTFETDHEAVAWRSSRPFEAATGADDSRQLRIERLDDGEWVRIPAPLGTAETT</sequence>
<gene>
    <name evidence="1" type="ORF">GCM10009821_03690</name>
</gene>
<organism evidence="1 2">
    <name type="scientific">Aeromicrobium halocynthiae</name>
    <dbReference type="NCBI Taxonomy" id="560557"/>
    <lineage>
        <taxon>Bacteria</taxon>
        <taxon>Bacillati</taxon>
        <taxon>Actinomycetota</taxon>
        <taxon>Actinomycetes</taxon>
        <taxon>Propionibacteriales</taxon>
        <taxon>Nocardioidaceae</taxon>
        <taxon>Aeromicrobium</taxon>
    </lineage>
</organism>
<name>A0ABN2VRF6_9ACTN</name>
<accession>A0ABN2VRF6</accession>
<dbReference type="EMBL" id="BAAAPY010000001">
    <property type="protein sequence ID" value="GAA2070085.1"/>
    <property type="molecule type" value="Genomic_DNA"/>
</dbReference>
<proteinExistence type="predicted"/>
<evidence type="ECO:0000313" key="2">
    <source>
        <dbReference type="Proteomes" id="UP001501480"/>
    </source>
</evidence>
<dbReference type="RefSeq" id="WP_344323608.1">
    <property type="nucleotide sequence ID" value="NZ_BAAAPY010000001.1"/>
</dbReference>
<evidence type="ECO:0000313" key="1">
    <source>
        <dbReference type="EMBL" id="GAA2070085.1"/>
    </source>
</evidence>
<reference evidence="1 2" key="1">
    <citation type="journal article" date="2019" name="Int. J. Syst. Evol. Microbiol.">
        <title>The Global Catalogue of Microorganisms (GCM) 10K type strain sequencing project: providing services to taxonomists for standard genome sequencing and annotation.</title>
        <authorList>
            <consortium name="The Broad Institute Genomics Platform"/>
            <consortium name="The Broad Institute Genome Sequencing Center for Infectious Disease"/>
            <person name="Wu L."/>
            <person name="Ma J."/>
        </authorList>
    </citation>
    <scope>NUCLEOTIDE SEQUENCE [LARGE SCALE GENOMIC DNA]</scope>
    <source>
        <strain evidence="1 2">JCM 15749</strain>
    </source>
</reference>
<comment type="caution">
    <text evidence="1">The sequence shown here is derived from an EMBL/GenBank/DDBJ whole genome shotgun (WGS) entry which is preliminary data.</text>
</comment>